<dbReference type="Proteomes" id="UP001596086">
    <property type="component" value="Unassembled WGS sequence"/>
</dbReference>
<sequence>MSILVPFPSRIRFVNPDGTLTMEALKLLEVVRERLGGTLGDVGADVFAPFLPEQAAAAPDLVQPLPAAEGPTELVQQPIPASPGLAADLVQQSAPYRAGTALSLADYRFALQDTAVAPGSYGDAANVAQVTVDQQGRLTLVQNVPIKVGAAQVTGLGSMAAQNVGTNFTGSFTGKTVTVSNGIITSVV</sequence>
<dbReference type="RefSeq" id="WP_379773762.1">
    <property type="nucleotide sequence ID" value="NZ_JBHSMZ010000016.1"/>
</dbReference>
<name>A0ABW0S1C4_9BURK</name>
<protein>
    <submittedName>
        <fullName evidence="1">Uncharacterized protein</fullName>
    </submittedName>
</protein>
<gene>
    <name evidence="1" type="ORF">ACFPO9_19575</name>
</gene>
<dbReference type="EMBL" id="JBHSMZ010000016">
    <property type="protein sequence ID" value="MFC5550723.1"/>
    <property type="molecule type" value="Genomic_DNA"/>
</dbReference>
<reference evidence="2" key="1">
    <citation type="journal article" date="2019" name="Int. J. Syst. Evol. Microbiol.">
        <title>The Global Catalogue of Microorganisms (GCM) 10K type strain sequencing project: providing services to taxonomists for standard genome sequencing and annotation.</title>
        <authorList>
            <consortium name="The Broad Institute Genomics Platform"/>
            <consortium name="The Broad Institute Genome Sequencing Center for Infectious Disease"/>
            <person name="Wu L."/>
            <person name="Ma J."/>
        </authorList>
    </citation>
    <scope>NUCLEOTIDE SEQUENCE [LARGE SCALE GENOMIC DNA]</scope>
    <source>
        <strain evidence="2">CGMCC 4.5798</strain>
    </source>
</reference>
<proteinExistence type="predicted"/>
<accession>A0ABW0S1C4</accession>
<evidence type="ECO:0000313" key="2">
    <source>
        <dbReference type="Proteomes" id="UP001596086"/>
    </source>
</evidence>
<organism evidence="1 2">
    <name type="scientific">Massilia aerilata</name>
    <dbReference type="NCBI Taxonomy" id="453817"/>
    <lineage>
        <taxon>Bacteria</taxon>
        <taxon>Pseudomonadati</taxon>
        <taxon>Pseudomonadota</taxon>
        <taxon>Betaproteobacteria</taxon>
        <taxon>Burkholderiales</taxon>
        <taxon>Oxalobacteraceae</taxon>
        <taxon>Telluria group</taxon>
        <taxon>Massilia</taxon>
    </lineage>
</organism>
<evidence type="ECO:0000313" key="1">
    <source>
        <dbReference type="EMBL" id="MFC5550723.1"/>
    </source>
</evidence>
<comment type="caution">
    <text evidence="1">The sequence shown here is derived from an EMBL/GenBank/DDBJ whole genome shotgun (WGS) entry which is preliminary data.</text>
</comment>
<keyword evidence="2" id="KW-1185">Reference proteome</keyword>